<dbReference type="InterPro" id="IPR003660">
    <property type="entry name" value="HAMP_dom"/>
</dbReference>
<dbReference type="CDD" id="cd00156">
    <property type="entry name" value="REC"/>
    <property type="match status" value="1"/>
</dbReference>
<dbReference type="Pfam" id="PF00072">
    <property type="entry name" value="Response_reg"/>
    <property type="match status" value="3"/>
</dbReference>
<feature type="domain" description="Response regulatory" evidence="15">
    <location>
        <begin position="1256"/>
        <end position="1373"/>
    </location>
</feature>
<dbReference type="GO" id="GO:0005886">
    <property type="term" value="C:plasma membrane"/>
    <property type="evidence" value="ECO:0007669"/>
    <property type="project" value="UniProtKB-SubCell"/>
</dbReference>
<feature type="transmembrane region" description="Helical" evidence="13">
    <location>
        <begin position="328"/>
        <end position="351"/>
    </location>
</feature>
<dbReference type="PROSITE" id="PS50110">
    <property type="entry name" value="RESPONSE_REGULATORY"/>
    <property type="match status" value="3"/>
</dbReference>
<dbReference type="SUPFAM" id="SSF52172">
    <property type="entry name" value="CheY-like"/>
    <property type="match status" value="3"/>
</dbReference>
<dbReference type="Gene3D" id="3.30.450.20">
    <property type="entry name" value="PAS domain"/>
    <property type="match status" value="1"/>
</dbReference>
<keyword evidence="12" id="KW-0175">Coiled coil</keyword>
<evidence type="ECO:0000256" key="12">
    <source>
        <dbReference type="SAM" id="Coils"/>
    </source>
</evidence>
<dbReference type="SMART" id="SM00065">
    <property type="entry name" value="GAF"/>
    <property type="match status" value="1"/>
</dbReference>
<organism evidence="17 18">
    <name type="scientific">Candidatus Electrothrix aarhusensis</name>
    <dbReference type="NCBI Taxonomy" id="1859131"/>
    <lineage>
        <taxon>Bacteria</taxon>
        <taxon>Pseudomonadati</taxon>
        <taxon>Thermodesulfobacteriota</taxon>
        <taxon>Desulfobulbia</taxon>
        <taxon>Desulfobulbales</taxon>
        <taxon>Desulfobulbaceae</taxon>
        <taxon>Candidatus Electrothrix</taxon>
    </lineage>
</organism>
<dbReference type="InterPro" id="IPR004358">
    <property type="entry name" value="Sig_transdc_His_kin-like_C"/>
</dbReference>
<gene>
    <name evidence="17" type="ORF">H206_02712</name>
</gene>
<protein>
    <recommendedName>
        <fullName evidence="3">histidine kinase</fullName>
        <ecNumber evidence="3">2.7.13.3</ecNumber>
    </recommendedName>
</protein>
<dbReference type="SUPFAM" id="SSF55874">
    <property type="entry name" value="ATPase domain of HSP90 chaperone/DNA topoisomerase II/histidine kinase"/>
    <property type="match status" value="1"/>
</dbReference>
<dbReference type="InterPro" id="IPR003661">
    <property type="entry name" value="HisK_dim/P_dom"/>
</dbReference>
<dbReference type="InterPro" id="IPR011006">
    <property type="entry name" value="CheY-like_superfamily"/>
</dbReference>
<comment type="caution">
    <text evidence="17">The sequence shown here is derived from an EMBL/GenBank/DDBJ whole genome shotgun (WGS) entry which is preliminary data.</text>
</comment>
<keyword evidence="9 13" id="KW-1133">Transmembrane helix</keyword>
<feature type="modified residue" description="4-aspartylphosphate" evidence="11">
    <location>
        <position position="1306"/>
    </location>
</feature>
<keyword evidence="7 13" id="KW-0812">Transmembrane</keyword>
<dbReference type="SMART" id="SM00388">
    <property type="entry name" value="HisKA"/>
    <property type="match status" value="1"/>
</dbReference>
<feature type="transmembrane region" description="Helical" evidence="13">
    <location>
        <begin position="22"/>
        <end position="42"/>
    </location>
</feature>
<sequence>MKKRGVLLGILGLDRFGVGKKLILLMYILVIFSMTTVAYYGYQHAGSAYRDKALSVASLGVRDTSRSVSDFLHTIPDDLSFVSSFYAMKRYLYWQDLDVQYKSSEWKHATVETFRSFLLSKDYYYKLRFIDTKGQEQIVLRHNKENRSVFTEPSENLQDKLHKEYFFESMKLRPEDFFVSKINLNEEQGKIEKPYVPVIRFARSVFGDNQVFYGVVVLSVYADSFLQGITSRNANRNGKRYLISSDGQYLLHPEQKNWEPFLGGQVGFRQEFPKIYKRLLGIEKGVFSSGENVIGFERIYPHPHHRETFWILIEVMDENVVMQQLDRFVVAFILIFLATVLLVFLATRYFIGGLIGPLLVINRQLRQLSLGKVEKEKLDYVGKDEIGQMMQYTGKLVAYLEDISRQADRISAGNYAESVSMLSEQDRLGHAVNNMTLMIRENQQKNEEQSWLEQGKGQLDNLLRGEQSLEDMADKIVTFVSAYLQAAVGTFYVSDDEEFLHLYASYAYRNRKSPSNNFKLGEGMVGQAALEKKLMIISEVPKGYLRACSSLGECEPVCLLIAPFLYNKQVKAVLEIGSFTELSELQISFIEQIGERVGIALHSVQSRLRMQEVLQVTRQQAEELQSQQKELQGFNQELEEQTQRLRASEEELQANQDQLLATNEELEEKNTSLNQQKRAIEQANEALLHSRREIERKAEEVARSSKYKSEFLANMSHELRTPLNSLLLLAQTLEANRQGNLTEDDIEMVKIIHHSGDELLALINDILDLSKIEAGQMVLVQDRIAVADVFTELNNTFRHQAEQKGLALHFNIADEVPQNIKSDRQRLEQILNNLLSNAVKFTAQGEITVFVSLVQSGIDLRRPDLSSENALAVAVQDSGIGIPFTKQQIIFEAFQQADGGTTRKYGGTGLGLSIARDLADLLGGEIHLESKEGKGARFTLYLPVQKENFKEVQHKGEDKPHSTHSRKPVDVGSVVVDDDRHDLKENDSVVLVIEDDSVFAALFVRECREKGLKCLVALSGEEGLRLVAERLPRAIILDLNLPGISGWNVLNILKRQVETRHIPVHIMSIDDVGLDARRKGAATALQKPVSREQLERALDNVKRTSKQQVRTLLVAAQDSGRRKDIIALMGNRDVRSEEAESGTEVLEKLQIRDYDCLIMGLEFSDMKGLSLLKCLEDEDVNLPPVIVYTGKNISWEETAELEQYADSIIIKSVMSEERLLDESSLFLHRIISELPEKKQRMIRNLHEDDAIFQGKRILLVDDDMRNVFALAKVLGDKGMKTVKAEDGATALALLEQEDAFDLVLMDIMMPVMDGYEAIKRIRKQQKWEGLPIIALTAKAMKEDRSRCLAAGANDYLTKPVDVERLLALLRLWLYR</sequence>
<dbReference type="InterPro" id="IPR003594">
    <property type="entry name" value="HATPase_dom"/>
</dbReference>
<name>A0A3S3RMV7_9BACT</name>
<dbReference type="Pfam" id="PF13185">
    <property type="entry name" value="GAF_2"/>
    <property type="match status" value="1"/>
</dbReference>
<dbReference type="PROSITE" id="PS50109">
    <property type="entry name" value="HIS_KIN"/>
    <property type="match status" value="1"/>
</dbReference>
<evidence type="ECO:0000256" key="5">
    <source>
        <dbReference type="ARBA" id="ARBA00022553"/>
    </source>
</evidence>
<evidence type="ECO:0000259" key="16">
    <source>
        <dbReference type="PROSITE" id="PS50885"/>
    </source>
</evidence>
<reference evidence="17 18" key="1">
    <citation type="submission" date="2017-01" db="EMBL/GenBank/DDBJ databases">
        <title>The cable genome- insights into the physiology and evolution of filamentous bacteria capable of sulfide oxidation via long distance electron transfer.</title>
        <authorList>
            <person name="Schreiber L."/>
            <person name="Bjerg J.T."/>
            <person name="Boggild A."/>
            <person name="Van De Vossenberg J."/>
            <person name="Meysman F."/>
            <person name="Nielsen L.P."/>
            <person name="Schramm A."/>
            <person name="Kjeldsen K.U."/>
        </authorList>
    </citation>
    <scope>NUCLEOTIDE SEQUENCE [LARGE SCALE GENOMIC DNA]</scope>
    <source>
        <strain evidence="17">MCF</strain>
    </source>
</reference>
<dbReference type="PROSITE" id="PS50885">
    <property type="entry name" value="HAMP"/>
    <property type="match status" value="1"/>
</dbReference>
<dbReference type="InterPro" id="IPR003018">
    <property type="entry name" value="GAF"/>
</dbReference>
<evidence type="ECO:0000256" key="10">
    <source>
        <dbReference type="ARBA" id="ARBA00023012"/>
    </source>
</evidence>
<feature type="domain" description="HAMP" evidence="16">
    <location>
        <begin position="394"/>
        <end position="447"/>
    </location>
</feature>
<dbReference type="SMART" id="SM00448">
    <property type="entry name" value="REC"/>
    <property type="match status" value="3"/>
</dbReference>
<dbReference type="SUPFAM" id="SSF55781">
    <property type="entry name" value="GAF domain-like"/>
    <property type="match status" value="1"/>
</dbReference>
<dbReference type="InterPro" id="IPR029151">
    <property type="entry name" value="Sensor-like_sf"/>
</dbReference>
<dbReference type="PANTHER" id="PTHR45339">
    <property type="entry name" value="HYBRID SIGNAL TRANSDUCTION HISTIDINE KINASE J"/>
    <property type="match status" value="1"/>
</dbReference>
<dbReference type="SUPFAM" id="SSF47384">
    <property type="entry name" value="Homodimeric domain of signal transducing histidine kinase"/>
    <property type="match status" value="1"/>
</dbReference>
<feature type="domain" description="Response regulatory" evidence="15">
    <location>
        <begin position="1111"/>
        <end position="1226"/>
    </location>
</feature>
<evidence type="ECO:0000256" key="11">
    <source>
        <dbReference type="PROSITE-ProRule" id="PRU00169"/>
    </source>
</evidence>
<dbReference type="Gene3D" id="3.40.50.2300">
    <property type="match status" value="3"/>
</dbReference>
<dbReference type="Pfam" id="PF00512">
    <property type="entry name" value="HisKA"/>
    <property type="match status" value="1"/>
</dbReference>
<dbReference type="EMBL" id="MTKO01000118">
    <property type="protein sequence ID" value="RWX43531.1"/>
    <property type="molecule type" value="Genomic_DNA"/>
</dbReference>
<dbReference type="Gene3D" id="1.10.287.130">
    <property type="match status" value="1"/>
</dbReference>
<feature type="domain" description="Response regulatory" evidence="15">
    <location>
        <begin position="989"/>
        <end position="1102"/>
    </location>
</feature>
<keyword evidence="6" id="KW-0808">Transferase</keyword>
<evidence type="ECO:0000256" key="8">
    <source>
        <dbReference type="ARBA" id="ARBA00022777"/>
    </source>
</evidence>
<dbReference type="CDD" id="cd17546">
    <property type="entry name" value="REC_hyHK_CKI1_RcsC-like"/>
    <property type="match status" value="1"/>
</dbReference>
<dbReference type="CDD" id="cd00082">
    <property type="entry name" value="HisKA"/>
    <property type="match status" value="1"/>
</dbReference>
<keyword evidence="13" id="KW-0472">Membrane</keyword>
<evidence type="ECO:0000256" key="2">
    <source>
        <dbReference type="ARBA" id="ARBA00004651"/>
    </source>
</evidence>
<evidence type="ECO:0000256" key="9">
    <source>
        <dbReference type="ARBA" id="ARBA00022989"/>
    </source>
</evidence>
<feature type="domain" description="Histidine kinase" evidence="14">
    <location>
        <begin position="714"/>
        <end position="946"/>
    </location>
</feature>
<keyword evidence="18" id="KW-1185">Reference proteome</keyword>
<dbReference type="InterPro" id="IPR005467">
    <property type="entry name" value="His_kinase_dom"/>
</dbReference>
<dbReference type="InterPro" id="IPR001789">
    <property type="entry name" value="Sig_transdc_resp-reg_receiver"/>
</dbReference>
<evidence type="ECO:0000313" key="17">
    <source>
        <dbReference type="EMBL" id="RWX43531.1"/>
    </source>
</evidence>
<feature type="coiled-coil region" evidence="12">
    <location>
        <begin position="607"/>
        <end position="700"/>
    </location>
</feature>
<evidence type="ECO:0000256" key="4">
    <source>
        <dbReference type="ARBA" id="ARBA00022475"/>
    </source>
</evidence>
<evidence type="ECO:0000259" key="14">
    <source>
        <dbReference type="PROSITE" id="PS50109"/>
    </source>
</evidence>
<dbReference type="PANTHER" id="PTHR45339:SF1">
    <property type="entry name" value="HYBRID SIGNAL TRANSDUCTION HISTIDINE KINASE J"/>
    <property type="match status" value="1"/>
</dbReference>
<dbReference type="InterPro" id="IPR029016">
    <property type="entry name" value="GAF-like_dom_sf"/>
</dbReference>
<proteinExistence type="predicted"/>
<comment type="caution">
    <text evidence="11">Lacks conserved residue(s) required for the propagation of feature annotation.</text>
</comment>
<evidence type="ECO:0000259" key="15">
    <source>
        <dbReference type="PROSITE" id="PS50110"/>
    </source>
</evidence>
<dbReference type="Gene3D" id="3.30.565.10">
    <property type="entry name" value="Histidine kinase-like ATPase, C-terminal domain"/>
    <property type="match status" value="1"/>
</dbReference>
<evidence type="ECO:0000256" key="13">
    <source>
        <dbReference type="SAM" id="Phobius"/>
    </source>
</evidence>
<comment type="subcellular location">
    <subcellularLocation>
        <location evidence="2">Cell membrane</location>
        <topology evidence="2">Multi-pass membrane protein</topology>
    </subcellularLocation>
</comment>
<dbReference type="Proteomes" id="UP000287853">
    <property type="component" value="Unassembled WGS sequence"/>
</dbReference>
<evidence type="ECO:0000256" key="3">
    <source>
        <dbReference type="ARBA" id="ARBA00012438"/>
    </source>
</evidence>
<keyword evidence="5 11" id="KW-0597">Phosphoprotein</keyword>
<evidence type="ECO:0000256" key="7">
    <source>
        <dbReference type="ARBA" id="ARBA00022692"/>
    </source>
</evidence>
<keyword evidence="4" id="KW-1003">Cell membrane</keyword>
<dbReference type="InterPro" id="IPR048760">
    <property type="entry name" value="VP0354-like_sensor_dom"/>
</dbReference>
<dbReference type="PRINTS" id="PR00344">
    <property type="entry name" value="BCTRLSENSOR"/>
</dbReference>
<feature type="modified residue" description="4-aspartylphosphate" evidence="11">
    <location>
        <position position="1038"/>
    </location>
</feature>
<keyword evidence="10" id="KW-0902">Two-component regulatory system</keyword>
<dbReference type="FunFam" id="3.30.565.10:FF:000010">
    <property type="entry name" value="Sensor histidine kinase RcsC"/>
    <property type="match status" value="1"/>
</dbReference>
<dbReference type="Pfam" id="PF21623">
    <property type="entry name" value="HK_sensor_dom_bact"/>
    <property type="match status" value="1"/>
</dbReference>
<keyword evidence="8 17" id="KW-0418">Kinase</keyword>
<dbReference type="InterPro" id="IPR036097">
    <property type="entry name" value="HisK_dim/P_sf"/>
</dbReference>
<accession>A0A3S3RMV7</accession>
<dbReference type="InterPro" id="IPR036890">
    <property type="entry name" value="HATPase_C_sf"/>
</dbReference>
<evidence type="ECO:0000313" key="18">
    <source>
        <dbReference type="Proteomes" id="UP000287853"/>
    </source>
</evidence>
<dbReference type="CDD" id="cd16922">
    <property type="entry name" value="HATPase_EvgS-ArcB-TorS-like"/>
    <property type="match status" value="1"/>
</dbReference>
<dbReference type="EC" id="2.7.13.3" evidence="3"/>
<comment type="catalytic activity">
    <reaction evidence="1">
        <text>ATP + protein L-histidine = ADP + protein N-phospho-L-histidine.</text>
        <dbReference type="EC" id="2.7.13.3"/>
    </reaction>
</comment>
<dbReference type="SMART" id="SM00387">
    <property type="entry name" value="HATPase_c"/>
    <property type="match status" value="1"/>
</dbReference>
<evidence type="ECO:0000256" key="6">
    <source>
        <dbReference type="ARBA" id="ARBA00022679"/>
    </source>
</evidence>
<dbReference type="Gene3D" id="3.30.450.40">
    <property type="match status" value="1"/>
</dbReference>
<dbReference type="SUPFAM" id="SSF103190">
    <property type="entry name" value="Sensory domain-like"/>
    <property type="match status" value="2"/>
</dbReference>
<evidence type="ECO:0000256" key="1">
    <source>
        <dbReference type="ARBA" id="ARBA00000085"/>
    </source>
</evidence>
<dbReference type="Pfam" id="PF02518">
    <property type="entry name" value="HATPase_c"/>
    <property type="match status" value="1"/>
</dbReference>
<dbReference type="GO" id="GO:0000155">
    <property type="term" value="F:phosphorelay sensor kinase activity"/>
    <property type="evidence" value="ECO:0007669"/>
    <property type="project" value="InterPro"/>
</dbReference>